<name>A0AA37M864_9HYPH</name>
<reference evidence="1" key="2">
    <citation type="submission" date="2021-08" db="EMBL/GenBank/DDBJ databases">
        <authorList>
            <person name="Tani A."/>
            <person name="Ola A."/>
            <person name="Ogura Y."/>
            <person name="Katsura K."/>
            <person name="Hayashi T."/>
        </authorList>
    </citation>
    <scope>NUCLEOTIDE SEQUENCE</scope>
    <source>
        <strain evidence="1">JCM 32048</strain>
    </source>
</reference>
<keyword evidence="2" id="KW-1185">Reference proteome</keyword>
<protein>
    <submittedName>
        <fullName evidence="1">Uncharacterized protein</fullName>
    </submittedName>
</protein>
<organism evidence="1 2">
    <name type="scientific">Methylobacterium frigidaeris</name>
    <dbReference type="NCBI Taxonomy" id="2038277"/>
    <lineage>
        <taxon>Bacteria</taxon>
        <taxon>Pseudomonadati</taxon>
        <taxon>Pseudomonadota</taxon>
        <taxon>Alphaproteobacteria</taxon>
        <taxon>Hyphomicrobiales</taxon>
        <taxon>Methylobacteriaceae</taxon>
        <taxon>Methylobacterium</taxon>
    </lineage>
</organism>
<dbReference type="EMBL" id="BPQJ01000069">
    <property type="protein sequence ID" value="GJD66563.1"/>
    <property type="molecule type" value="Genomic_DNA"/>
</dbReference>
<accession>A0AA37M864</accession>
<reference evidence="1" key="1">
    <citation type="journal article" date="2016" name="Front. Microbiol.">
        <title>Genome Sequence of the Piezophilic, Mesophilic Sulfate-Reducing Bacterium Desulfovibrio indicus J2T.</title>
        <authorList>
            <person name="Cao J."/>
            <person name="Maignien L."/>
            <person name="Shao Z."/>
            <person name="Alain K."/>
            <person name="Jebbar M."/>
        </authorList>
    </citation>
    <scope>NUCLEOTIDE SEQUENCE</scope>
    <source>
        <strain evidence="1">JCM 32048</strain>
    </source>
</reference>
<sequence length="63" mass="6703">MSAKPEIANRLLGRNGEAYDAATRAQQMLADAERQGIPVTDANRAQIERIAGGMAAANRALVH</sequence>
<gene>
    <name evidence="1" type="ORF">MPEAHAMD_6761</name>
</gene>
<evidence type="ECO:0000313" key="2">
    <source>
        <dbReference type="Proteomes" id="UP001055286"/>
    </source>
</evidence>
<proteinExistence type="predicted"/>
<dbReference type="Proteomes" id="UP001055286">
    <property type="component" value="Unassembled WGS sequence"/>
</dbReference>
<comment type="caution">
    <text evidence="1">The sequence shown here is derived from an EMBL/GenBank/DDBJ whole genome shotgun (WGS) entry which is preliminary data.</text>
</comment>
<evidence type="ECO:0000313" key="1">
    <source>
        <dbReference type="EMBL" id="GJD66563.1"/>
    </source>
</evidence>
<dbReference type="AlphaFoldDB" id="A0AA37M864"/>
<dbReference type="RefSeq" id="WP_099900310.1">
    <property type="nucleotide sequence ID" value="NZ_BPQJ01000069.1"/>
</dbReference>